<dbReference type="EMBL" id="MU790878">
    <property type="protein sequence ID" value="KAJ3992252.1"/>
    <property type="molecule type" value="Genomic_DNA"/>
</dbReference>
<accession>A0ABQ8Q145</accession>
<evidence type="ECO:0000256" key="1">
    <source>
        <dbReference type="SAM" id="MobiDB-lite"/>
    </source>
</evidence>
<keyword evidence="5" id="KW-1185">Reference proteome</keyword>
<keyword evidence="2" id="KW-0812">Transmembrane</keyword>
<gene>
    <name evidence="4" type="ORF">F5050DRAFT_1789794</name>
</gene>
<feature type="transmembrane region" description="Helical" evidence="2">
    <location>
        <begin position="157"/>
        <end position="179"/>
    </location>
</feature>
<dbReference type="Proteomes" id="UP001163828">
    <property type="component" value="Unassembled WGS sequence"/>
</dbReference>
<feature type="chain" id="PRO_5047010563" description="Transmembrane protein" evidence="3">
    <location>
        <begin position="23"/>
        <end position="264"/>
    </location>
</feature>
<keyword evidence="3" id="KW-0732">Signal</keyword>
<reference evidence="4" key="1">
    <citation type="submission" date="2022-08" db="EMBL/GenBank/DDBJ databases">
        <authorList>
            <consortium name="DOE Joint Genome Institute"/>
            <person name="Min B."/>
            <person name="Riley R."/>
            <person name="Sierra-Patev S."/>
            <person name="Naranjo-Ortiz M."/>
            <person name="Looney B."/>
            <person name="Konkel Z."/>
            <person name="Slot J.C."/>
            <person name="Sakamoto Y."/>
            <person name="Steenwyk J.L."/>
            <person name="Rokas A."/>
            <person name="Carro J."/>
            <person name="Camarero S."/>
            <person name="Ferreira P."/>
            <person name="Molpeceres G."/>
            <person name="Ruiz-Duenas F.J."/>
            <person name="Serrano A."/>
            <person name="Henrissat B."/>
            <person name="Drula E."/>
            <person name="Hughes K.W."/>
            <person name="Mata J.L."/>
            <person name="Ishikawa N.K."/>
            <person name="Vargas-Isla R."/>
            <person name="Ushijima S."/>
            <person name="Smith C.A."/>
            <person name="Ahrendt S."/>
            <person name="Andreopoulos W."/>
            <person name="He G."/>
            <person name="Labutti K."/>
            <person name="Lipzen A."/>
            <person name="Ng V."/>
            <person name="Sandor L."/>
            <person name="Barry K."/>
            <person name="Martinez A.T."/>
            <person name="Xiao Y."/>
            <person name="Gibbons J.G."/>
            <person name="Terashima K."/>
            <person name="Hibbett D.S."/>
            <person name="Grigoriev I.V."/>
        </authorList>
    </citation>
    <scope>NUCLEOTIDE SEQUENCE</scope>
    <source>
        <strain evidence="4">TFB10827</strain>
    </source>
</reference>
<keyword evidence="2" id="KW-1133">Transmembrane helix</keyword>
<organism evidence="4 5">
    <name type="scientific">Lentinula boryana</name>
    <dbReference type="NCBI Taxonomy" id="40481"/>
    <lineage>
        <taxon>Eukaryota</taxon>
        <taxon>Fungi</taxon>
        <taxon>Dikarya</taxon>
        <taxon>Basidiomycota</taxon>
        <taxon>Agaricomycotina</taxon>
        <taxon>Agaricomycetes</taxon>
        <taxon>Agaricomycetidae</taxon>
        <taxon>Agaricales</taxon>
        <taxon>Marasmiineae</taxon>
        <taxon>Omphalotaceae</taxon>
        <taxon>Lentinula</taxon>
    </lineage>
</organism>
<evidence type="ECO:0000256" key="3">
    <source>
        <dbReference type="SAM" id="SignalP"/>
    </source>
</evidence>
<feature type="signal peptide" evidence="3">
    <location>
        <begin position="1"/>
        <end position="22"/>
    </location>
</feature>
<evidence type="ECO:0000256" key="2">
    <source>
        <dbReference type="SAM" id="Phobius"/>
    </source>
</evidence>
<protein>
    <recommendedName>
        <fullName evidence="6">Transmembrane protein</fullName>
    </recommendedName>
</protein>
<sequence>MMLGFLISLFLALYCCIRRTNGLQITIEDTITIGVATTITYVSGSSDPSQWLLRNVYANGTTQIGEVLAGTGAVSFSFQLPGPHFLQAVAYDETTSTATSQPFYTGNLFTPVNASSSSSASSTSAAPSASCPTASPVPSTSSADASSSSSDSSNAGAIAGEVIGALGFLAALIFFGLWFRLYRQQPQKPNYGQTFIQTNGTNDGNGIGVILTPVVVTPHNGQAPPTQRIASWMRRLYRPSKYLDEADMEEANIEKDSDTTRSMR</sequence>
<evidence type="ECO:0000313" key="4">
    <source>
        <dbReference type="EMBL" id="KAJ3992252.1"/>
    </source>
</evidence>
<name>A0ABQ8Q145_9AGAR</name>
<keyword evidence="2" id="KW-0472">Membrane</keyword>
<evidence type="ECO:0000313" key="5">
    <source>
        <dbReference type="Proteomes" id="UP001163828"/>
    </source>
</evidence>
<proteinExistence type="predicted"/>
<feature type="region of interest" description="Disordered" evidence="1">
    <location>
        <begin position="121"/>
        <end position="151"/>
    </location>
</feature>
<comment type="caution">
    <text evidence="4">The sequence shown here is derived from an EMBL/GenBank/DDBJ whole genome shotgun (WGS) entry which is preliminary data.</text>
</comment>
<evidence type="ECO:0008006" key="6">
    <source>
        <dbReference type="Google" id="ProtNLM"/>
    </source>
</evidence>